<evidence type="ECO:0000313" key="7">
    <source>
        <dbReference type="EMBL" id="CCD29570.1"/>
    </source>
</evidence>
<keyword evidence="4 5" id="KW-0472">Membrane</keyword>
<protein>
    <recommendedName>
        <fullName evidence="6">GtrA/DPMS transmembrane domain-containing protein</fullName>
    </recommendedName>
</protein>
<dbReference type="eggNOG" id="COG2246">
    <property type="taxonomic scope" value="Bacteria"/>
</dbReference>
<dbReference type="Pfam" id="PF04138">
    <property type="entry name" value="GtrA_DPMS_TM"/>
    <property type="match status" value="1"/>
</dbReference>
<dbReference type="GO" id="GO:0016020">
    <property type="term" value="C:membrane"/>
    <property type="evidence" value="ECO:0007669"/>
    <property type="project" value="UniProtKB-SubCell"/>
</dbReference>
<feature type="transmembrane region" description="Helical" evidence="5">
    <location>
        <begin position="12"/>
        <end position="35"/>
    </location>
</feature>
<feature type="domain" description="GtrA/DPMS transmembrane" evidence="6">
    <location>
        <begin position="13"/>
        <end position="132"/>
    </location>
</feature>
<dbReference type="GO" id="GO:0000271">
    <property type="term" value="P:polysaccharide biosynthetic process"/>
    <property type="evidence" value="ECO:0007669"/>
    <property type="project" value="InterPro"/>
</dbReference>
<evidence type="ECO:0000256" key="5">
    <source>
        <dbReference type="SAM" id="Phobius"/>
    </source>
</evidence>
<keyword evidence="8" id="KW-1185">Reference proteome</keyword>
<name>G2J9X3_9BURK</name>
<evidence type="ECO:0000313" key="8">
    <source>
        <dbReference type="Proteomes" id="UP000054051"/>
    </source>
</evidence>
<dbReference type="AlphaFoldDB" id="G2J9X3"/>
<feature type="transmembrane region" description="Helical" evidence="5">
    <location>
        <begin position="110"/>
        <end position="127"/>
    </location>
</feature>
<dbReference type="RefSeq" id="WP_006682752.1">
    <property type="nucleotide sequence ID" value="NZ_CAFB01000043.1"/>
</dbReference>
<comment type="subcellular location">
    <subcellularLocation>
        <location evidence="1">Membrane</location>
        <topology evidence="1">Multi-pass membrane protein</topology>
    </subcellularLocation>
</comment>
<reference evidence="7 8" key="1">
    <citation type="submission" date="2011-08" db="EMBL/GenBank/DDBJ databases">
        <title>The genome of the obligate endobacterium of an arbuscular mycorrhizal fungus reveals an interphylum network of nutritional interactions.</title>
        <authorList>
            <person name="Ghignone S."/>
            <person name="Salvioli A."/>
            <person name="Anca I."/>
            <person name="Lumini E."/>
            <person name="Ortu G."/>
            <person name="Petiti L."/>
            <person name="Cruveiller S."/>
            <person name="Bianciotto V."/>
            <person name="Piffanelli P."/>
            <person name="Lanfranco L."/>
            <person name="Bonfante P."/>
        </authorList>
    </citation>
    <scope>NUCLEOTIDE SEQUENCE [LARGE SCALE GENOMIC DNA]</scope>
    <source>
        <strain evidence="7 8">BEG34</strain>
    </source>
</reference>
<evidence type="ECO:0000256" key="3">
    <source>
        <dbReference type="ARBA" id="ARBA00022989"/>
    </source>
</evidence>
<dbReference type="InterPro" id="IPR007267">
    <property type="entry name" value="GtrA_DPMS_TM"/>
</dbReference>
<dbReference type="Proteomes" id="UP000054051">
    <property type="component" value="Unassembled WGS sequence"/>
</dbReference>
<accession>G2J9X3</accession>
<feature type="transmembrane region" description="Helical" evidence="5">
    <location>
        <begin position="41"/>
        <end position="60"/>
    </location>
</feature>
<evidence type="ECO:0000256" key="1">
    <source>
        <dbReference type="ARBA" id="ARBA00004141"/>
    </source>
</evidence>
<proteinExistence type="predicted"/>
<feature type="transmembrane region" description="Helical" evidence="5">
    <location>
        <begin position="72"/>
        <end position="98"/>
    </location>
</feature>
<sequence length="133" mass="15269">MIRHFFSKQFLIYLLMGGTATTVNFGARILFNLWFSFSTSILLSHFAGMAIAFSLTKVFVFKHSQQNFLHSIFLFCLVNLITIIQTWLISMGFAYYLLPAFHITALIHEISHAAGIGLSVFTSYLGHKYWSFR</sequence>
<dbReference type="OrthoDB" id="7060875at2"/>
<evidence type="ECO:0000259" key="6">
    <source>
        <dbReference type="Pfam" id="PF04138"/>
    </source>
</evidence>
<organism evidence="7 8">
    <name type="scientific">Candidatus Glomeribacter gigasporarum BEG34</name>
    <dbReference type="NCBI Taxonomy" id="1070319"/>
    <lineage>
        <taxon>Bacteria</taxon>
        <taxon>Pseudomonadati</taxon>
        <taxon>Pseudomonadota</taxon>
        <taxon>Betaproteobacteria</taxon>
        <taxon>Burkholderiales</taxon>
        <taxon>Burkholderiaceae</taxon>
        <taxon>Candidatus Glomeribacter</taxon>
    </lineage>
</organism>
<evidence type="ECO:0000256" key="2">
    <source>
        <dbReference type="ARBA" id="ARBA00022692"/>
    </source>
</evidence>
<gene>
    <name evidence="7" type="ORF">CAGGBEG34_260018</name>
</gene>
<keyword evidence="3 5" id="KW-1133">Transmembrane helix</keyword>
<keyword evidence="2 5" id="KW-0812">Transmembrane</keyword>
<evidence type="ECO:0000256" key="4">
    <source>
        <dbReference type="ARBA" id="ARBA00023136"/>
    </source>
</evidence>
<comment type="caution">
    <text evidence="7">The sequence shown here is derived from an EMBL/GenBank/DDBJ whole genome shotgun (WGS) entry which is preliminary data.</text>
</comment>
<dbReference type="EMBL" id="CAFB01000043">
    <property type="protein sequence ID" value="CCD29570.1"/>
    <property type="molecule type" value="Genomic_DNA"/>
</dbReference>
<dbReference type="STRING" id="1070319.CAGGBEG34_260018"/>